<dbReference type="AlphaFoldDB" id="A0AAV3XBL7"/>
<keyword evidence="2" id="KW-1185">Reference proteome</keyword>
<reference evidence="1" key="1">
    <citation type="submission" date="2019-10" db="EMBL/GenBank/DDBJ databases">
        <title>Draft genome sequece of Microseira wollei NIES-4236.</title>
        <authorList>
            <person name="Yamaguchi H."/>
            <person name="Suzuki S."/>
            <person name="Kawachi M."/>
        </authorList>
    </citation>
    <scope>NUCLEOTIDE SEQUENCE</scope>
    <source>
        <strain evidence="1">NIES-4236</strain>
    </source>
</reference>
<organism evidence="1 2">
    <name type="scientific">Microseira wollei NIES-4236</name>
    <dbReference type="NCBI Taxonomy" id="2530354"/>
    <lineage>
        <taxon>Bacteria</taxon>
        <taxon>Bacillati</taxon>
        <taxon>Cyanobacteriota</taxon>
        <taxon>Cyanophyceae</taxon>
        <taxon>Oscillatoriophycideae</taxon>
        <taxon>Aerosakkonematales</taxon>
        <taxon>Aerosakkonemataceae</taxon>
        <taxon>Microseira</taxon>
    </lineage>
</organism>
<protein>
    <submittedName>
        <fullName evidence="1">Uncharacterized protein</fullName>
    </submittedName>
</protein>
<proteinExistence type="predicted"/>
<dbReference type="Proteomes" id="UP001050975">
    <property type="component" value="Unassembled WGS sequence"/>
</dbReference>
<evidence type="ECO:0000313" key="2">
    <source>
        <dbReference type="Proteomes" id="UP001050975"/>
    </source>
</evidence>
<evidence type="ECO:0000313" key="1">
    <source>
        <dbReference type="EMBL" id="GET39215.1"/>
    </source>
</evidence>
<dbReference type="RefSeq" id="WP_226584338.1">
    <property type="nucleotide sequence ID" value="NZ_BLAY01000061.1"/>
</dbReference>
<accession>A0AAV3XBL7</accession>
<dbReference type="EMBL" id="BLAY01000061">
    <property type="protein sequence ID" value="GET39215.1"/>
    <property type="molecule type" value="Genomic_DNA"/>
</dbReference>
<sequence length="346" mass="36444">MRTRSQTQTKPTPKPSFTPVRSGLLQRKCACGNSASLTGKCTECENKRLTLQRRSTDRAEASEVPPIVHEVLREPDQSLNASSLTLMNSRFGHDFSQLQVYIDKPTGKSVQTLSLGSPKGGLGHSVASERVVEKRHFQNMGVARKAENLQLTAYLKIERPTLKQRAAVLSDTGEADVEALEDGVIRKAQAAGGGGAGAGGAAPTCTYAVDYANLSTVGCDSGKCGAKISYDVTGVRATGSGCPSSLDGLRLTETVTTNNGCGPGSVTTGSGCPIRSHPPMLPNYGQITGCTDTYTLCASPAYYPATGCTERYTQQLFVGGNLAETRTITFRITKSSGSCSGTVTRT</sequence>
<comment type="caution">
    <text evidence="1">The sequence shown here is derived from an EMBL/GenBank/DDBJ whole genome shotgun (WGS) entry which is preliminary data.</text>
</comment>
<name>A0AAV3XBL7_9CYAN</name>
<gene>
    <name evidence="1" type="ORF">MiSe_39790</name>
</gene>